<dbReference type="SUPFAM" id="SSF46785">
    <property type="entry name" value="Winged helix' DNA-binding domain"/>
    <property type="match status" value="1"/>
</dbReference>
<dbReference type="PANTHER" id="PTHR43080:SF2">
    <property type="entry name" value="CBS DOMAIN-CONTAINING PROTEIN"/>
    <property type="match status" value="1"/>
</dbReference>
<dbReference type="Gene3D" id="1.10.10.10">
    <property type="entry name" value="Winged helix-like DNA-binding domain superfamily/Winged helix DNA-binding domain"/>
    <property type="match status" value="1"/>
</dbReference>
<dbReference type="CDD" id="cd04596">
    <property type="entry name" value="CBS_pair_DRTGG_assoc"/>
    <property type="match status" value="1"/>
</dbReference>
<keyword evidence="1 2" id="KW-0129">CBS domain</keyword>
<feature type="domain" description="CBS" evidence="3">
    <location>
        <begin position="203"/>
        <end position="260"/>
    </location>
</feature>
<dbReference type="Gene3D" id="3.40.1390.20">
    <property type="entry name" value="HprK N-terminal domain-like"/>
    <property type="match status" value="1"/>
</dbReference>
<feature type="domain" description="CBS" evidence="3">
    <location>
        <begin position="262"/>
        <end position="320"/>
    </location>
</feature>
<accession>A0ABS4FVX4</accession>
<evidence type="ECO:0000256" key="1">
    <source>
        <dbReference type="ARBA" id="ARBA00023122"/>
    </source>
</evidence>
<dbReference type="EMBL" id="JAGGKG010000018">
    <property type="protein sequence ID" value="MBP1906728.1"/>
    <property type="molecule type" value="Genomic_DNA"/>
</dbReference>
<dbReference type="SMART" id="SM00116">
    <property type="entry name" value="CBS"/>
    <property type="match status" value="2"/>
</dbReference>
<name>A0ABS4FVX4_9BACL</name>
<dbReference type="SUPFAM" id="SSF75138">
    <property type="entry name" value="HprK N-terminal domain-like"/>
    <property type="match status" value="1"/>
</dbReference>
<protein>
    <submittedName>
        <fullName evidence="4">Transcriptional regulator</fullName>
    </submittedName>
</protein>
<dbReference type="InterPro" id="IPR036388">
    <property type="entry name" value="WH-like_DNA-bd_sf"/>
</dbReference>
<comment type="caution">
    <text evidence="4">The sequence shown here is derived from an EMBL/GenBank/DDBJ whole genome shotgun (WGS) entry which is preliminary data.</text>
</comment>
<evidence type="ECO:0000313" key="5">
    <source>
        <dbReference type="Proteomes" id="UP001519272"/>
    </source>
</evidence>
<evidence type="ECO:0000313" key="4">
    <source>
        <dbReference type="EMBL" id="MBP1906728.1"/>
    </source>
</evidence>
<dbReference type="Pfam" id="PF03061">
    <property type="entry name" value="4HBT"/>
    <property type="match status" value="1"/>
</dbReference>
<dbReference type="Pfam" id="PF00571">
    <property type="entry name" value="CBS"/>
    <property type="match status" value="2"/>
</dbReference>
<sequence length="444" mass="49455">MEGYEETVTKHEQLLQYIEGLQIGTKISVRKLAKSLSVSEGTAYRALKEAENLGIVVTKERIGTIRIEKKPRNISDQLSFADVVEIVEGHVLGGAEGLDKTLHKYVIGAMKIDAMARYIDAGSMLIIGNRENAHSLALQQQAGVLITGGFGTSREVKALADRLALPIISSRHDTFTVASMINRALFDRLIKKKIMLIEDIVSLKPRVNLLKMTSNISDFDELSIETGLYHFPVVDEWNRVIGIISRKDIEQLHGDQCIEKYVTRHPITVGLQTSLASAAQIMVWEGIDFLPVVDRNRKLVSSVTRREVLQAMRDARNQPQLGETFEHLMWNGFAEERDDSGKLIFHGMITPQMSSELGTISHGVITSLLTQAAIRAAKDVTGGDYVVDNLTTFFVRPLQIENPVIIAPVVLEMSRRACKLEIAMTYQEHVVSKAMITLQSIDHS</sequence>
<dbReference type="Pfam" id="PF07085">
    <property type="entry name" value="DRTGG"/>
    <property type="match status" value="1"/>
</dbReference>
<dbReference type="Gene3D" id="3.10.129.10">
    <property type="entry name" value="Hotdog Thioesterase"/>
    <property type="match status" value="1"/>
</dbReference>
<dbReference type="InterPro" id="IPR051257">
    <property type="entry name" value="Diverse_CBS-Domain"/>
</dbReference>
<dbReference type="InterPro" id="IPR029069">
    <property type="entry name" value="HotDog_dom_sf"/>
</dbReference>
<dbReference type="PANTHER" id="PTHR43080">
    <property type="entry name" value="CBS DOMAIN-CONTAINING PROTEIN CBSX3, MITOCHONDRIAL"/>
    <property type="match status" value="1"/>
</dbReference>
<dbReference type="InterPro" id="IPR036390">
    <property type="entry name" value="WH_DNA-bd_sf"/>
</dbReference>
<dbReference type="PROSITE" id="PS51371">
    <property type="entry name" value="CBS"/>
    <property type="match status" value="2"/>
</dbReference>
<dbReference type="Proteomes" id="UP001519272">
    <property type="component" value="Unassembled WGS sequence"/>
</dbReference>
<proteinExistence type="predicted"/>
<evidence type="ECO:0000259" key="3">
    <source>
        <dbReference type="PROSITE" id="PS51371"/>
    </source>
</evidence>
<gene>
    <name evidence="4" type="ORF">J2Z32_003392</name>
</gene>
<dbReference type="InterPro" id="IPR010766">
    <property type="entry name" value="DRTGG"/>
</dbReference>
<dbReference type="InterPro" id="IPR046342">
    <property type="entry name" value="CBS_dom_sf"/>
</dbReference>
<dbReference type="InterPro" id="IPR028979">
    <property type="entry name" value="Ser_kin/Pase_Hpr-like_N_sf"/>
</dbReference>
<organism evidence="4 5">
    <name type="scientific">Paenibacillus turicensis</name>
    <dbReference type="NCBI Taxonomy" id="160487"/>
    <lineage>
        <taxon>Bacteria</taxon>
        <taxon>Bacillati</taxon>
        <taxon>Bacillota</taxon>
        <taxon>Bacilli</taxon>
        <taxon>Bacillales</taxon>
        <taxon>Paenibacillaceae</taxon>
        <taxon>Paenibacillus</taxon>
    </lineage>
</organism>
<reference evidence="4 5" key="1">
    <citation type="submission" date="2021-03" db="EMBL/GenBank/DDBJ databases">
        <title>Genomic Encyclopedia of Type Strains, Phase IV (KMG-IV): sequencing the most valuable type-strain genomes for metagenomic binning, comparative biology and taxonomic classification.</title>
        <authorList>
            <person name="Goeker M."/>
        </authorList>
    </citation>
    <scope>NUCLEOTIDE SEQUENCE [LARGE SCALE GENOMIC DNA]</scope>
    <source>
        <strain evidence="4 5">DSM 14349</strain>
    </source>
</reference>
<keyword evidence="5" id="KW-1185">Reference proteome</keyword>
<dbReference type="SUPFAM" id="SSF54631">
    <property type="entry name" value="CBS-domain pair"/>
    <property type="match status" value="1"/>
</dbReference>
<dbReference type="InterPro" id="IPR006683">
    <property type="entry name" value="Thioestr_dom"/>
</dbReference>
<dbReference type="SUPFAM" id="SSF54637">
    <property type="entry name" value="Thioesterase/thiol ester dehydrase-isomerase"/>
    <property type="match status" value="1"/>
</dbReference>
<dbReference type="InterPro" id="IPR000644">
    <property type="entry name" value="CBS_dom"/>
</dbReference>
<evidence type="ECO:0000256" key="2">
    <source>
        <dbReference type="PROSITE-ProRule" id="PRU00703"/>
    </source>
</evidence>
<dbReference type="RefSeq" id="WP_210090328.1">
    <property type="nucleotide sequence ID" value="NZ_JAGGKG010000018.1"/>
</dbReference>
<dbReference type="Gene3D" id="3.10.580.10">
    <property type="entry name" value="CBS-domain"/>
    <property type="match status" value="2"/>
</dbReference>